<comment type="caution">
    <text evidence="1">The sequence shown here is derived from an EMBL/GenBank/DDBJ whole genome shotgun (WGS) entry which is preliminary data.</text>
</comment>
<proteinExistence type="predicted"/>
<organism evidence="1 2">
    <name type="scientific">Pseudomonas songnenensis</name>
    <dbReference type="NCBI Taxonomy" id="1176259"/>
    <lineage>
        <taxon>Bacteria</taxon>
        <taxon>Pseudomonadati</taxon>
        <taxon>Pseudomonadota</taxon>
        <taxon>Gammaproteobacteria</taxon>
        <taxon>Pseudomonadales</taxon>
        <taxon>Pseudomonadaceae</taxon>
        <taxon>Pseudomonas</taxon>
    </lineage>
</organism>
<gene>
    <name evidence="1" type="ORF">EA798_05715</name>
</gene>
<name>A0ABX9UWY2_9PSED</name>
<dbReference type="Proteomes" id="UP000279228">
    <property type="component" value="Unassembled WGS sequence"/>
</dbReference>
<evidence type="ECO:0000313" key="2">
    <source>
        <dbReference type="Proteomes" id="UP000279228"/>
    </source>
</evidence>
<accession>A0ABX9UWY2</accession>
<reference evidence="1 2" key="1">
    <citation type="submission" date="2018-10" db="EMBL/GenBank/DDBJ databases">
        <title>Pseudomonas songnenensis NEAU-ST5-5(T) genome.</title>
        <authorList>
            <person name="Pengp J."/>
            <person name="Liu Z.-P."/>
        </authorList>
    </citation>
    <scope>NUCLEOTIDE SEQUENCE [LARGE SCALE GENOMIC DNA]</scope>
    <source>
        <strain evidence="1 2">NEAU-ST5-5</strain>
    </source>
</reference>
<evidence type="ECO:0000313" key="1">
    <source>
        <dbReference type="EMBL" id="RMH97914.1"/>
    </source>
</evidence>
<keyword evidence="2" id="KW-1185">Reference proteome</keyword>
<protein>
    <submittedName>
        <fullName evidence="1">Uncharacterized protein</fullName>
    </submittedName>
</protein>
<sequence>MLWRRVEIVPFERRHKDIVSLKYQFFLPLFRGLRTVVADFAFKLEVFPCSPVRGYRSVSEVFDKLFSTLKAPIFQFRELPI</sequence>
<dbReference type="EMBL" id="RFFN01000002">
    <property type="protein sequence ID" value="RMH97914.1"/>
    <property type="molecule type" value="Genomic_DNA"/>
</dbReference>